<reference evidence="3 4" key="1">
    <citation type="journal article" date="2020" name="IScience">
        <title>Genome Sequencing of the Endangered Kingdonia uniflora (Circaeasteraceae, Ranunculales) Reveals Potential Mechanisms of Evolutionary Specialization.</title>
        <authorList>
            <person name="Sun Y."/>
            <person name="Deng T."/>
            <person name="Zhang A."/>
            <person name="Moore M.J."/>
            <person name="Landis J.B."/>
            <person name="Lin N."/>
            <person name="Zhang H."/>
            <person name="Zhang X."/>
            <person name="Huang J."/>
            <person name="Zhang X."/>
            <person name="Sun H."/>
            <person name="Wang H."/>
        </authorList>
    </citation>
    <scope>NUCLEOTIDE SEQUENCE [LARGE SCALE GENOMIC DNA]</scope>
    <source>
        <strain evidence="3">TB1705</strain>
        <tissue evidence="3">Leaf</tissue>
    </source>
</reference>
<dbReference type="EMBL" id="JACGCM010000926">
    <property type="protein sequence ID" value="KAF6164441.1"/>
    <property type="molecule type" value="Genomic_DNA"/>
</dbReference>
<dbReference type="PRINTS" id="PR00154">
    <property type="entry name" value="AMPBINDING"/>
</dbReference>
<evidence type="ECO:0000313" key="3">
    <source>
        <dbReference type="EMBL" id="KAF6164441.1"/>
    </source>
</evidence>
<feature type="domain" description="AMP-dependent synthetase/ligase" evidence="2">
    <location>
        <begin position="43"/>
        <end position="232"/>
    </location>
</feature>
<evidence type="ECO:0000313" key="4">
    <source>
        <dbReference type="Proteomes" id="UP000541444"/>
    </source>
</evidence>
<dbReference type="SUPFAM" id="SSF56801">
    <property type="entry name" value="Acetyl-CoA synthetase-like"/>
    <property type="match status" value="1"/>
</dbReference>
<dbReference type="Gene3D" id="3.40.50.12780">
    <property type="entry name" value="N-terminal domain of ligase-like"/>
    <property type="match status" value="1"/>
</dbReference>
<dbReference type="AlphaFoldDB" id="A0A7J7NB19"/>
<dbReference type="InterPro" id="IPR042099">
    <property type="entry name" value="ANL_N_sf"/>
</dbReference>
<dbReference type="GO" id="GO:0031956">
    <property type="term" value="F:medium-chain fatty acid-CoA ligase activity"/>
    <property type="evidence" value="ECO:0007669"/>
    <property type="project" value="TreeGrafter"/>
</dbReference>
<comment type="caution">
    <text evidence="3">The sequence shown here is derived from an EMBL/GenBank/DDBJ whole genome shotgun (WGS) entry which is preliminary data.</text>
</comment>
<evidence type="ECO:0000259" key="2">
    <source>
        <dbReference type="Pfam" id="PF00501"/>
    </source>
</evidence>
<comment type="similarity">
    <text evidence="1">Belongs to the ATP-dependent AMP-binding enzyme family.</text>
</comment>
<name>A0A7J7NB19_9MAGN</name>
<gene>
    <name evidence="3" type="ORF">GIB67_025267</name>
</gene>
<sequence>MTFGLRESVVACNPTRIDTVSSSGALMELVKAVGNHGSGKHGSIALRVEQESYTYAQLVSSAKHISDLLCKSVSKSTSDDIKETRYLDGARIGIVAKPSAQFVAAMLGTWLSGGVAVPLALSYPEAELLHVMNDSDIAMLLSTEDHQELMKNVAAKCSAQFSLIPSISSVLPKTSTTGSSQVPDVGIENNVLEVTENSIVTGDDPALIVYTSGTTGKPKGVVHTHNSIAAQSSFVLIIIEFIAGMAGPDLDRSLGIFIFGPISALSPPTPYPSNTYLIEY</sequence>
<dbReference type="GO" id="GO:0006631">
    <property type="term" value="P:fatty acid metabolic process"/>
    <property type="evidence" value="ECO:0007669"/>
    <property type="project" value="TreeGrafter"/>
</dbReference>
<accession>A0A7J7NB19</accession>
<dbReference type="Pfam" id="PF00501">
    <property type="entry name" value="AMP-binding"/>
    <property type="match status" value="1"/>
</dbReference>
<dbReference type="InterPro" id="IPR020845">
    <property type="entry name" value="AMP-binding_CS"/>
</dbReference>
<dbReference type="InterPro" id="IPR000873">
    <property type="entry name" value="AMP-dep_synth/lig_dom"/>
</dbReference>
<dbReference type="OrthoDB" id="2962993at2759"/>
<proteinExistence type="inferred from homology"/>
<dbReference type="PROSITE" id="PS00455">
    <property type="entry name" value="AMP_BINDING"/>
    <property type="match status" value="1"/>
</dbReference>
<dbReference type="Proteomes" id="UP000541444">
    <property type="component" value="Unassembled WGS sequence"/>
</dbReference>
<dbReference type="InterPro" id="IPR020459">
    <property type="entry name" value="AMP-binding"/>
</dbReference>
<organism evidence="3 4">
    <name type="scientific">Kingdonia uniflora</name>
    <dbReference type="NCBI Taxonomy" id="39325"/>
    <lineage>
        <taxon>Eukaryota</taxon>
        <taxon>Viridiplantae</taxon>
        <taxon>Streptophyta</taxon>
        <taxon>Embryophyta</taxon>
        <taxon>Tracheophyta</taxon>
        <taxon>Spermatophyta</taxon>
        <taxon>Magnoliopsida</taxon>
        <taxon>Ranunculales</taxon>
        <taxon>Circaeasteraceae</taxon>
        <taxon>Kingdonia</taxon>
    </lineage>
</organism>
<evidence type="ECO:0000256" key="1">
    <source>
        <dbReference type="ARBA" id="ARBA00006432"/>
    </source>
</evidence>
<dbReference type="PANTHER" id="PTHR43201:SF8">
    <property type="entry name" value="ACYL-COA SYNTHETASE FAMILY MEMBER 3"/>
    <property type="match status" value="1"/>
</dbReference>
<dbReference type="PANTHER" id="PTHR43201">
    <property type="entry name" value="ACYL-COA SYNTHETASE"/>
    <property type="match status" value="1"/>
</dbReference>
<protein>
    <recommendedName>
        <fullName evidence="2">AMP-dependent synthetase/ligase domain-containing protein</fullName>
    </recommendedName>
</protein>
<keyword evidence="4" id="KW-1185">Reference proteome</keyword>